<keyword evidence="5 6" id="KW-0472">Membrane</keyword>
<dbReference type="SMART" id="SM00849">
    <property type="entry name" value="Lactamase_B"/>
    <property type="match status" value="1"/>
</dbReference>
<dbReference type="InterPro" id="IPR036866">
    <property type="entry name" value="RibonucZ/Hydroxyglut_hydro"/>
</dbReference>
<feature type="transmembrane region" description="Helical" evidence="6">
    <location>
        <begin position="360"/>
        <end position="378"/>
    </location>
</feature>
<evidence type="ECO:0000313" key="9">
    <source>
        <dbReference type="Proteomes" id="UP000028492"/>
    </source>
</evidence>
<name>A0A075V283_9PSEU</name>
<feature type="transmembrane region" description="Helical" evidence="6">
    <location>
        <begin position="398"/>
        <end position="418"/>
    </location>
</feature>
<dbReference type="InterPro" id="IPR035681">
    <property type="entry name" value="ComA-like_MBL"/>
</dbReference>
<dbReference type="PANTHER" id="PTHR30619">
    <property type="entry name" value="DNA INTERNALIZATION/COMPETENCE PROTEIN COMEC/REC2"/>
    <property type="match status" value="1"/>
</dbReference>
<dbReference type="Pfam" id="PF00753">
    <property type="entry name" value="Lactamase_B"/>
    <property type="match status" value="1"/>
</dbReference>
<dbReference type="Gene3D" id="3.60.15.10">
    <property type="entry name" value="Ribonuclease Z/Hydroxyacylglutathione hydrolase-like"/>
    <property type="match status" value="1"/>
</dbReference>
<evidence type="ECO:0000256" key="4">
    <source>
        <dbReference type="ARBA" id="ARBA00022989"/>
    </source>
</evidence>
<dbReference type="eggNOG" id="COG0658">
    <property type="taxonomic scope" value="Bacteria"/>
</dbReference>
<evidence type="ECO:0000259" key="7">
    <source>
        <dbReference type="SMART" id="SM00849"/>
    </source>
</evidence>
<gene>
    <name evidence="8" type="ORF">AJAP_29440</name>
</gene>
<feature type="domain" description="Metallo-beta-lactamase" evidence="7">
    <location>
        <begin position="547"/>
        <end position="748"/>
    </location>
</feature>
<dbReference type="NCBIfam" id="TIGR00360">
    <property type="entry name" value="ComEC_N-term"/>
    <property type="match status" value="1"/>
</dbReference>
<dbReference type="InterPro" id="IPR001279">
    <property type="entry name" value="Metallo-B-lactamas"/>
</dbReference>
<feature type="transmembrane region" description="Helical" evidence="6">
    <location>
        <begin position="485"/>
        <end position="503"/>
    </location>
</feature>
<feature type="transmembrane region" description="Helical" evidence="6">
    <location>
        <begin position="39"/>
        <end position="57"/>
    </location>
</feature>
<feature type="transmembrane region" description="Helical" evidence="6">
    <location>
        <begin position="264"/>
        <end position="283"/>
    </location>
</feature>
<protein>
    <submittedName>
        <fullName evidence="8">Conserved putative membrane protein</fullName>
    </submittedName>
</protein>
<dbReference type="GO" id="GO:0005886">
    <property type="term" value="C:plasma membrane"/>
    <property type="evidence" value="ECO:0007669"/>
    <property type="project" value="UniProtKB-SubCell"/>
</dbReference>
<dbReference type="STRING" id="208439.AJAP_29440"/>
<dbReference type="Proteomes" id="UP000028492">
    <property type="component" value="Chromosome"/>
</dbReference>
<keyword evidence="3 6" id="KW-0812">Transmembrane</keyword>
<evidence type="ECO:0000256" key="5">
    <source>
        <dbReference type="ARBA" id="ARBA00023136"/>
    </source>
</evidence>
<evidence type="ECO:0000256" key="2">
    <source>
        <dbReference type="ARBA" id="ARBA00022475"/>
    </source>
</evidence>
<evidence type="ECO:0000256" key="1">
    <source>
        <dbReference type="ARBA" id="ARBA00004651"/>
    </source>
</evidence>
<dbReference type="Pfam" id="PF03772">
    <property type="entry name" value="Competence"/>
    <property type="match status" value="1"/>
</dbReference>
<feature type="transmembrane region" description="Helical" evidence="6">
    <location>
        <begin position="510"/>
        <end position="530"/>
    </location>
</feature>
<dbReference type="AlphaFoldDB" id="A0A075V283"/>
<feature type="transmembrane region" description="Helical" evidence="6">
    <location>
        <begin position="69"/>
        <end position="89"/>
    </location>
</feature>
<evidence type="ECO:0000256" key="6">
    <source>
        <dbReference type="SAM" id="Phobius"/>
    </source>
</evidence>
<sequence>MNPSADPSEVDTASWRGQDLRLLPAAATAWLGTLSGLLAGWWITMLCGAAAVVLAIVAGVRARRTASRWVAGLGALAVLGVLTAGPVALRIRAAEHDDLRAAAARGSDATTRVVVTERPRPVRGAGYADRRAGTRLVVVAATVDAAVTGERAVDSAGRILLLAPAEGWKDLLPGQQVTASGRLAPAKGAELTVAVLSVRGPPSDAGPAPWWQRAAESLRTGLRELCAVLPEEEAGLVPGLVVGDTSTLSPRVEHEFTDSGMSHLMAVSGGNVAIVCGSILLLLRVLRVGPRTSATAAAVGLAGFVVLAGPAPSVLRAGVMGAVGLLALALGRRGSALPALAFAVAGLVVADPAMAADFGFALSVLATAGLVLLAPKWAEWLVGRGVPAGYAEGLAIPLAAFVMTAPVIAGMAGSVSLVSVLTNVLAAPVVAPATVFGVLATAVGPWWPSAGRLLVRLTEPEASWLITVARHGARAPGAVVDWPDGWWGGLLAAGLLAVLLVVIRLRHGRILLAIALATGLVVFVPVRVLAPAWPPPAWNAVACDVGQGDAVVLATGEQGRAVLVDTGPEPGPVDECLSRLGVDRVPLIVLSHLHADHIGGLGSVFEGRSIGAVAVGPGRAPAWAWQQVADETARRGIPLLELEIGQRLEWQALSLDVLGPRYVTRRSVREQDGTVINNGSVVLRAGTPAGRLLLTGDIELAAQSDLMAEGADLRAEILKVPHHGSRYTAPDFLNAVAPRAALVSVGAGNTYGHPNKSTLDSLVAVGAAVARTDTDGDTAVVADGRGLALVRRGEPRGPPRS</sequence>
<keyword evidence="2" id="KW-1003">Cell membrane</keyword>
<feature type="transmembrane region" description="Helical" evidence="6">
    <location>
        <begin position="425"/>
        <end position="447"/>
    </location>
</feature>
<evidence type="ECO:0000313" key="8">
    <source>
        <dbReference type="EMBL" id="AIG78721.1"/>
    </source>
</evidence>
<dbReference type="SUPFAM" id="SSF56281">
    <property type="entry name" value="Metallo-hydrolase/oxidoreductase"/>
    <property type="match status" value="1"/>
</dbReference>
<dbReference type="eggNOG" id="COG2333">
    <property type="taxonomic scope" value="Bacteria"/>
</dbReference>
<dbReference type="InterPro" id="IPR052159">
    <property type="entry name" value="Competence_DNA_uptake"/>
</dbReference>
<accession>A0A075V283</accession>
<proteinExistence type="predicted"/>
<dbReference type="CDD" id="cd07731">
    <property type="entry name" value="ComA-like_MBL-fold"/>
    <property type="match status" value="1"/>
</dbReference>
<keyword evidence="4 6" id="KW-1133">Transmembrane helix</keyword>
<dbReference type="HOGENOM" id="CLU_010363_4_0_11"/>
<dbReference type="EMBL" id="CP008953">
    <property type="protein sequence ID" value="AIG78721.1"/>
    <property type="molecule type" value="Genomic_DNA"/>
</dbReference>
<dbReference type="InterPro" id="IPR004477">
    <property type="entry name" value="ComEC_N"/>
</dbReference>
<feature type="transmembrane region" description="Helical" evidence="6">
    <location>
        <begin position="335"/>
        <end position="353"/>
    </location>
</feature>
<evidence type="ECO:0000256" key="3">
    <source>
        <dbReference type="ARBA" id="ARBA00022692"/>
    </source>
</evidence>
<comment type="subcellular location">
    <subcellularLocation>
        <location evidence="1">Cell membrane</location>
        <topology evidence="1">Multi-pass membrane protein</topology>
    </subcellularLocation>
</comment>
<organism evidence="8 9">
    <name type="scientific">Amycolatopsis japonica</name>
    <dbReference type="NCBI Taxonomy" id="208439"/>
    <lineage>
        <taxon>Bacteria</taxon>
        <taxon>Bacillati</taxon>
        <taxon>Actinomycetota</taxon>
        <taxon>Actinomycetes</taxon>
        <taxon>Pseudonocardiales</taxon>
        <taxon>Pseudonocardiaceae</taxon>
        <taxon>Amycolatopsis</taxon>
        <taxon>Amycolatopsis japonica group</taxon>
    </lineage>
</organism>
<dbReference type="PANTHER" id="PTHR30619:SF1">
    <property type="entry name" value="RECOMBINATION PROTEIN 2"/>
    <property type="match status" value="1"/>
</dbReference>
<reference evidence="8 9" key="1">
    <citation type="journal article" date="2014" name="J. Biotechnol.">
        <title>Complete genome sequence of the actinobacterium Amycolatopsis japonica MG417-CF17(T) (=DSM 44213T) producing (S,S)-N,N'-ethylenediaminedisuccinic acid.</title>
        <authorList>
            <person name="Stegmann E."/>
            <person name="Albersmeier A."/>
            <person name="Spohn M."/>
            <person name="Gert H."/>
            <person name="Weber T."/>
            <person name="Wohlleben W."/>
            <person name="Kalinowski J."/>
            <person name="Ruckert C."/>
        </authorList>
    </citation>
    <scope>NUCLEOTIDE SEQUENCE [LARGE SCALE GENOMIC DNA]</scope>
    <source>
        <strain evidence="9">MG417-CF17 (DSM 44213)</strain>
    </source>
</reference>
<dbReference type="RefSeq" id="WP_038517188.1">
    <property type="nucleotide sequence ID" value="NZ_CP008953.1"/>
</dbReference>
<dbReference type="KEGG" id="aja:AJAP_29440"/>
<feature type="transmembrane region" description="Helical" evidence="6">
    <location>
        <begin position="295"/>
        <end position="315"/>
    </location>
</feature>
<keyword evidence="9" id="KW-1185">Reference proteome</keyword>